<reference evidence="1 2" key="1">
    <citation type="submission" date="2020-08" db="EMBL/GenBank/DDBJ databases">
        <title>Genomic Encyclopedia of Type Strains, Phase IV (KMG-V): Genome sequencing to study the core and pangenomes of soil and plant-associated prokaryotes.</title>
        <authorList>
            <person name="Whitman W."/>
        </authorList>
    </citation>
    <scope>NUCLEOTIDE SEQUENCE [LARGE SCALE GENOMIC DNA]</scope>
    <source>
        <strain evidence="1 2">MP7CTX6</strain>
    </source>
</reference>
<dbReference type="RefSeq" id="WP_183869950.1">
    <property type="nucleotide sequence ID" value="NZ_JACHCF010000015.1"/>
</dbReference>
<evidence type="ECO:0000313" key="1">
    <source>
        <dbReference type="EMBL" id="MBB5623883.1"/>
    </source>
</evidence>
<accession>A0A7W8YXZ8</accession>
<comment type="caution">
    <text evidence="1">The sequence shown here is derived from an EMBL/GenBank/DDBJ whole genome shotgun (WGS) entry which is preliminary data.</text>
</comment>
<dbReference type="AlphaFoldDB" id="A0A7W8YXZ8"/>
<dbReference type="Proteomes" id="UP000537718">
    <property type="component" value="Unassembled WGS sequence"/>
</dbReference>
<gene>
    <name evidence="1" type="ORF">HDE69_004971</name>
</gene>
<dbReference type="EMBL" id="JACHCF010000015">
    <property type="protein sequence ID" value="MBB5623883.1"/>
    <property type="molecule type" value="Genomic_DNA"/>
</dbReference>
<protein>
    <submittedName>
        <fullName evidence="1">Uncharacterized protein</fullName>
    </submittedName>
</protein>
<evidence type="ECO:0000313" key="2">
    <source>
        <dbReference type="Proteomes" id="UP000537718"/>
    </source>
</evidence>
<name>A0A7W8YXZ8_9SPHI</name>
<sequence length="317" mass="36084">MSWLNDLLGFGKSEAEIEAEAFPSVSGTYRQQFSFVYSHKHWLDGNQVEHHITGDIALGVNFYGGNVQRWSILMNNVECDWTLPCSPEIYLFFNCVQRIECYVDAHGNILEEIYPISQNILLKEKKQLISKYVKDAKQASALLHFFSGNLGNNKFVQEMLPLNPVIKTLINTLLIANIENKPIGVNQIAEDYAIPGYFGNQAFLPIKACWLHKEPLLSTDENLWVRTGGLDEKKYKEQNLQELLNLIIGKPNIGSVILVDFSEIYRLAQGARLNATLLRYAERYLETTMAEGWYKEEQVIIQAVEPVIGKEENHGEG</sequence>
<organism evidence="1 2">
    <name type="scientific">Pedobacter cryoconitis</name>
    <dbReference type="NCBI Taxonomy" id="188932"/>
    <lineage>
        <taxon>Bacteria</taxon>
        <taxon>Pseudomonadati</taxon>
        <taxon>Bacteroidota</taxon>
        <taxon>Sphingobacteriia</taxon>
        <taxon>Sphingobacteriales</taxon>
        <taxon>Sphingobacteriaceae</taxon>
        <taxon>Pedobacter</taxon>
    </lineage>
</organism>
<proteinExistence type="predicted"/>